<name>A0A8H4KRF7_9HYPO</name>
<organism evidence="2 3">
    <name type="scientific">Fusarium austroafricanum</name>
    <dbReference type="NCBI Taxonomy" id="2364996"/>
    <lineage>
        <taxon>Eukaryota</taxon>
        <taxon>Fungi</taxon>
        <taxon>Dikarya</taxon>
        <taxon>Ascomycota</taxon>
        <taxon>Pezizomycotina</taxon>
        <taxon>Sordariomycetes</taxon>
        <taxon>Hypocreomycetidae</taxon>
        <taxon>Hypocreales</taxon>
        <taxon>Nectriaceae</taxon>
        <taxon>Fusarium</taxon>
        <taxon>Fusarium concolor species complex</taxon>
    </lineage>
</organism>
<feature type="region of interest" description="Disordered" evidence="1">
    <location>
        <begin position="164"/>
        <end position="198"/>
    </location>
</feature>
<evidence type="ECO:0000256" key="1">
    <source>
        <dbReference type="SAM" id="MobiDB-lite"/>
    </source>
</evidence>
<evidence type="ECO:0000313" key="2">
    <source>
        <dbReference type="EMBL" id="KAF4455917.1"/>
    </source>
</evidence>
<dbReference type="AlphaFoldDB" id="A0A8H4KRF7"/>
<gene>
    <name evidence="2" type="ORF">F53441_1855</name>
</gene>
<protein>
    <submittedName>
        <fullName evidence="2">Uncharacterized protein</fullName>
    </submittedName>
</protein>
<sequence>MVNAVNLPEPALRADRHAEDGPSQPCLQQQTPPTSDIGSPDTKADASNVDSQDAPGVQRLPNRVTTPSNGASMKLPSLEAFDRGVEALARLEGRRNQRSSNILLPSPIPLRAHNDGRSSRDLLDDSSNIERSASPPEATTGLDISYFSPSHAFPASHGRYPYHAVGSHPVPHQSRPTSSCLRSPSPDDNHSHNKQQYTTEEGDFIIYARYDRNLKWSHVEQEFAAQFGHSPKRTVQGIQAWHYRMNNHIPDWDENGYLVFDSEDGEKPCQVSAKSHRKHLGKSGIALRYPERAVNYTWVDNETKLQARDWATKRTNQLQERRRRKQERRALAAQ</sequence>
<feature type="region of interest" description="Disordered" evidence="1">
    <location>
        <begin position="98"/>
        <end position="143"/>
    </location>
</feature>
<evidence type="ECO:0000313" key="3">
    <source>
        <dbReference type="Proteomes" id="UP000605986"/>
    </source>
</evidence>
<accession>A0A8H4KRF7</accession>
<keyword evidence="3" id="KW-1185">Reference proteome</keyword>
<dbReference type="OrthoDB" id="3921745at2759"/>
<comment type="caution">
    <text evidence="2">The sequence shown here is derived from an EMBL/GenBank/DDBJ whole genome shotgun (WGS) entry which is preliminary data.</text>
</comment>
<proteinExistence type="predicted"/>
<feature type="region of interest" description="Disordered" evidence="1">
    <location>
        <begin position="312"/>
        <end position="334"/>
    </location>
</feature>
<dbReference type="EMBL" id="JAADJG010000075">
    <property type="protein sequence ID" value="KAF4455917.1"/>
    <property type="molecule type" value="Genomic_DNA"/>
</dbReference>
<feature type="region of interest" description="Disordered" evidence="1">
    <location>
        <begin position="1"/>
        <end position="74"/>
    </location>
</feature>
<feature type="compositionally biased region" description="Polar residues" evidence="1">
    <location>
        <begin position="25"/>
        <end position="37"/>
    </location>
</feature>
<reference evidence="2" key="1">
    <citation type="submission" date="2020-01" db="EMBL/GenBank/DDBJ databases">
        <title>Identification and distribution of gene clusters putatively required for synthesis of sphingolipid metabolism inhibitors in phylogenetically diverse species of the filamentous fungus Fusarium.</title>
        <authorList>
            <person name="Kim H.-S."/>
            <person name="Busman M."/>
            <person name="Brown D.W."/>
            <person name="Divon H."/>
            <person name="Uhlig S."/>
            <person name="Proctor R.H."/>
        </authorList>
    </citation>
    <scope>NUCLEOTIDE SEQUENCE</scope>
    <source>
        <strain evidence="2">NRRL 53441</strain>
    </source>
</reference>
<dbReference type="Proteomes" id="UP000605986">
    <property type="component" value="Unassembled WGS sequence"/>
</dbReference>
<feature type="compositionally biased region" description="Basic and acidic residues" evidence="1">
    <location>
        <begin position="112"/>
        <end position="123"/>
    </location>
</feature>